<dbReference type="Pfam" id="PF01915">
    <property type="entry name" value="Glyco_hydro_3_C"/>
    <property type="match status" value="1"/>
</dbReference>
<feature type="compositionally biased region" description="Basic and acidic residues" evidence="10">
    <location>
        <begin position="511"/>
        <end position="524"/>
    </location>
</feature>
<dbReference type="GO" id="GO:0009251">
    <property type="term" value="P:glucan catabolic process"/>
    <property type="evidence" value="ECO:0007669"/>
    <property type="project" value="TreeGrafter"/>
</dbReference>
<dbReference type="Gene3D" id="3.20.20.300">
    <property type="entry name" value="Glycoside hydrolase, family 3, N-terminal domain"/>
    <property type="match status" value="1"/>
</dbReference>
<proteinExistence type="inferred from homology"/>
<name>A0A8H5JEY4_9HYPO</name>
<dbReference type="InterPro" id="IPR036962">
    <property type="entry name" value="Glyco_hydro_3_N_sf"/>
</dbReference>
<dbReference type="Gene3D" id="2.60.40.10">
    <property type="entry name" value="Immunoglobulins"/>
    <property type="match status" value="1"/>
</dbReference>
<evidence type="ECO:0000256" key="7">
    <source>
        <dbReference type="ARBA" id="ARBA00023277"/>
    </source>
</evidence>
<feature type="region of interest" description="Disordered" evidence="10">
    <location>
        <begin position="501"/>
        <end position="547"/>
    </location>
</feature>
<keyword evidence="8" id="KW-0326">Glycosidase</keyword>
<dbReference type="GO" id="GO:0008422">
    <property type="term" value="F:beta-glucosidase activity"/>
    <property type="evidence" value="ECO:0007669"/>
    <property type="project" value="UniProtKB-EC"/>
</dbReference>
<comment type="pathway">
    <text evidence="2">Glycan metabolism; cellulose degradation.</text>
</comment>
<feature type="region of interest" description="Disordered" evidence="10">
    <location>
        <begin position="1"/>
        <end position="21"/>
    </location>
</feature>
<keyword evidence="6" id="KW-0325">Glycoprotein</keyword>
<reference evidence="13 14" key="1">
    <citation type="submission" date="2020-05" db="EMBL/GenBank/DDBJ databases">
        <title>Identification and distribution of gene clusters putatively required for synthesis of sphingolipid metabolism inhibitors in phylogenetically diverse species of the filamentous fungus Fusarium.</title>
        <authorList>
            <person name="Kim H.-S."/>
            <person name="Busman M."/>
            <person name="Brown D.W."/>
            <person name="Divon H."/>
            <person name="Uhlig S."/>
            <person name="Proctor R.H."/>
        </authorList>
    </citation>
    <scope>NUCLEOTIDE SEQUENCE [LARGE SCALE GENOMIC DNA]</scope>
    <source>
        <strain evidence="13 14">NRRL 13617</strain>
    </source>
</reference>
<organism evidence="13 14">
    <name type="scientific">Fusarium phyllophilum</name>
    <dbReference type="NCBI Taxonomy" id="47803"/>
    <lineage>
        <taxon>Eukaryota</taxon>
        <taxon>Fungi</taxon>
        <taxon>Dikarya</taxon>
        <taxon>Ascomycota</taxon>
        <taxon>Pezizomycotina</taxon>
        <taxon>Sordariomycetes</taxon>
        <taxon>Hypocreomycetidae</taxon>
        <taxon>Hypocreales</taxon>
        <taxon>Nectriaceae</taxon>
        <taxon>Fusarium</taxon>
        <taxon>Fusarium fujikuroi species complex</taxon>
    </lineage>
</organism>
<accession>A0A8H5JEY4</accession>
<dbReference type="InterPro" id="IPR013783">
    <property type="entry name" value="Ig-like_fold"/>
</dbReference>
<dbReference type="Pfam" id="PF00933">
    <property type="entry name" value="Glyco_hydro_3"/>
    <property type="match status" value="1"/>
</dbReference>
<dbReference type="OrthoDB" id="2123594at2759"/>
<dbReference type="InterPro" id="IPR029058">
    <property type="entry name" value="AB_hydrolase_fold"/>
</dbReference>
<evidence type="ECO:0000256" key="10">
    <source>
        <dbReference type="SAM" id="MobiDB-lite"/>
    </source>
</evidence>
<dbReference type="PANTHER" id="PTHR42715:SF3">
    <property type="entry name" value="BETA-GLUCOSIDASE B-RELATED"/>
    <property type="match status" value="1"/>
</dbReference>
<keyword evidence="14" id="KW-1185">Reference proteome</keyword>
<dbReference type="SUPFAM" id="SSF52279">
    <property type="entry name" value="Beta-D-glucan exohydrolase, C-terminal domain"/>
    <property type="match status" value="2"/>
</dbReference>
<dbReference type="Proteomes" id="UP000582016">
    <property type="component" value="Unassembled WGS sequence"/>
</dbReference>
<evidence type="ECO:0000313" key="14">
    <source>
        <dbReference type="Proteomes" id="UP000582016"/>
    </source>
</evidence>
<dbReference type="InterPro" id="IPR001764">
    <property type="entry name" value="Glyco_hydro_3_N"/>
</dbReference>
<dbReference type="PANTHER" id="PTHR42715">
    <property type="entry name" value="BETA-GLUCOSIDASE"/>
    <property type="match status" value="1"/>
</dbReference>
<evidence type="ECO:0000256" key="6">
    <source>
        <dbReference type="ARBA" id="ARBA00023180"/>
    </source>
</evidence>
<evidence type="ECO:0000313" key="13">
    <source>
        <dbReference type="EMBL" id="KAF5554113.1"/>
    </source>
</evidence>
<dbReference type="PRINTS" id="PR00133">
    <property type="entry name" value="GLHYDRLASE3"/>
</dbReference>
<evidence type="ECO:0000256" key="5">
    <source>
        <dbReference type="ARBA" id="ARBA00022801"/>
    </source>
</evidence>
<gene>
    <name evidence="13" type="ORF">FPHYL_8543</name>
</gene>
<evidence type="ECO:0000256" key="2">
    <source>
        <dbReference type="ARBA" id="ARBA00004987"/>
    </source>
</evidence>
<evidence type="ECO:0000259" key="12">
    <source>
        <dbReference type="Pfam" id="PF01915"/>
    </source>
</evidence>
<dbReference type="InterPro" id="IPR002772">
    <property type="entry name" value="Glyco_hydro_3_C"/>
</dbReference>
<dbReference type="EMBL" id="JAAOAQ010000328">
    <property type="protein sequence ID" value="KAF5554113.1"/>
    <property type="molecule type" value="Genomic_DNA"/>
</dbReference>
<feature type="domain" description="Glycoside hydrolase family 3 C-terminal" evidence="12">
    <location>
        <begin position="386"/>
        <end position="669"/>
    </location>
</feature>
<protein>
    <recommendedName>
        <fullName evidence="4">beta-glucosidase</fullName>
        <ecNumber evidence="4">3.2.1.21</ecNumber>
    </recommendedName>
</protein>
<dbReference type="InterPro" id="IPR050288">
    <property type="entry name" value="Cellulose_deg_GH3"/>
</dbReference>
<evidence type="ECO:0000256" key="3">
    <source>
        <dbReference type="ARBA" id="ARBA00005336"/>
    </source>
</evidence>
<keyword evidence="7" id="KW-0119">Carbohydrate metabolism</keyword>
<dbReference type="Gene3D" id="3.40.50.1700">
    <property type="entry name" value="Glycoside hydrolase family 3 C-terminal domain"/>
    <property type="match status" value="1"/>
</dbReference>
<sequence>MYWPDHSTFSQPTPRKLPRPPCASANLITKFDTLKSSSATHSPANIEESLNFHRAVKQLQGGKDAPRLAQALLQQLTQDEKLGLLHGDPPFWKGFSDLFGGEYTKRPYSHGKLDRLGIPGVQYCDGPRGVNINQATVFPCSTARGATWDTALEESVARAIGREARVYGANCVGSVCVNFPRHPGWGRVQETYGEDPLLLGEFGAAHVRGLQENVMAWVKHFALNSMETARFRVNVSIDACALHEVYLPHFKQCIDAGALSIMTAYNSINGEWAGESTALIRNVLRERWGFSGIAITDWLFGLRDGVKSVKADLDIECPFQNRRQRSLRPALEPGEISWSDIDRIASRTIQTQLMFYANRISIEPERAVVFGKEHREIARTVASRAIVLLKNGLINQQPLLPLSQSIKTCAIVGRHADSALTGDRASSWVHCPEVISPYQGLKEQLPHTSITPSASRDIRAAVEVVRNSEVVIVMVGYDGDDEGEFLKPSWENDGEALALLPQPDGSPEAQRVVEGRAKAADISHRPQAGTGARPEDDLASRPIGGDRRSVRLAPEDVELIRAVVKTNPRTIVSIITAGAVIIEEWHDIVPSILISWYNGCENGRALADVLAGRSNPSGHLPWSMPSTEVHLPSFDPDANQVTYDKWFGQRMLDKMGVKAAYPLGFGLSYTNFEVECIDFHTASLDENLNLQVGARVTNTGSRLGHCVVQIYGCPDLGPAILGNITFIFQRRYHLQAISSEVPTWSYLHTSAHDVGLVGSMHGSDGLQTLSSANTVVAQTQQRYAISFINTLDPNALGVSSPLINWPKYTTSTTQLVNQGKNSNTLIKDDFRSQQYQYWRDNISKFRV</sequence>
<dbReference type="InterPro" id="IPR017853">
    <property type="entry name" value="GH"/>
</dbReference>
<feature type="compositionally biased region" description="Basic and acidic residues" evidence="10">
    <location>
        <begin position="533"/>
        <end position="547"/>
    </location>
</feature>
<dbReference type="SUPFAM" id="SSF51445">
    <property type="entry name" value="(Trans)glycosidases"/>
    <property type="match status" value="1"/>
</dbReference>
<dbReference type="EC" id="3.2.1.21" evidence="4"/>
<evidence type="ECO:0000259" key="11">
    <source>
        <dbReference type="Pfam" id="PF00933"/>
    </source>
</evidence>
<evidence type="ECO:0000256" key="1">
    <source>
        <dbReference type="ARBA" id="ARBA00000448"/>
    </source>
</evidence>
<comment type="catalytic activity">
    <reaction evidence="1">
        <text>Hydrolysis of terminal, non-reducing beta-D-glucosyl residues with release of beta-D-glucose.</text>
        <dbReference type="EC" id="3.2.1.21"/>
    </reaction>
</comment>
<evidence type="ECO:0000256" key="9">
    <source>
        <dbReference type="ARBA" id="ARBA00023326"/>
    </source>
</evidence>
<dbReference type="AlphaFoldDB" id="A0A8H5JEY4"/>
<dbReference type="SUPFAM" id="SSF53474">
    <property type="entry name" value="alpha/beta-Hydrolases"/>
    <property type="match status" value="1"/>
</dbReference>
<feature type="domain" description="Glycoside hydrolase family 3 N-terminal" evidence="11">
    <location>
        <begin position="114"/>
        <end position="348"/>
    </location>
</feature>
<evidence type="ECO:0000256" key="4">
    <source>
        <dbReference type="ARBA" id="ARBA00012744"/>
    </source>
</evidence>
<comment type="similarity">
    <text evidence="3">Belongs to the glycosyl hydrolase 3 family.</text>
</comment>
<keyword evidence="9" id="KW-0624">Polysaccharide degradation</keyword>
<comment type="caution">
    <text evidence="13">The sequence shown here is derived from an EMBL/GenBank/DDBJ whole genome shotgun (WGS) entry which is preliminary data.</text>
</comment>
<dbReference type="InterPro" id="IPR036881">
    <property type="entry name" value="Glyco_hydro_3_C_sf"/>
</dbReference>
<keyword evidence="5" id="KW-0378">Hydrolase</keyword>
<evidence type="ECO:0000256" key="8">
    <source>
        <dbReference type="ARBA" id="ARBA00023295"/>
    </source>
</evidence>
<dbReference type="Gene3D" id="3.40.50.1820">
    <property type="entry name" value="alpha/beta hydrolase"/>
    <property type="match status" value="1"/>
</dbReference>